<dbReference type="InterPro" id="IPR002347">
    <property type="entry name" value="SDR_fam"/>
</dbReference>
<evidence type="ECO:0000313" key="3">
    <source>
        <dbReference type="EMBL" id="MDY0872259.1"/>
    </source>
</evidence>
<dbReference type="RefSeq" id="WP_320500679.1">
    <property type="nucleotide sequence ID" value="NZ_JAXCLX010000001.1"/>
</dbReference>
<dbReference type="InterPro" id="IPR036291">
    <property type="entry name" value="NAD(P)-bd_dom_sf"/>
</dbReference>
<dbReference type="PROSITE" id="PS00061">
    <property type="entry name" value="ADH_SHORT"/>
    <property type="match status" value="1"/>
</dbReference>
<dbReference type="Gene3D" id="3.40.50.720">
    <property type="entry name" value="NAD(P)-binding Rossmann-like Domain"/>
    <property type="match status" value="1"/>
</dbReference>
<organism evidence="3 4">
    <name type="scientific">Dongia rigui</name>
    <dbReference type="NCBI Taxonomy" id="940149"/>
    <lineage>
        <taxon>Bacteria</taxon>
        <taxon>Pseudomonadati</taxon>
        <taxon>Pseudomonadota</taxon>
        <taxon>Alphaproteobacteria</taxon>
        <taxon>Rhodospirillales</taxon>
        <taxon>Dongiaceae</taxon>
        <taxon>Dongia</taxon>
    </lineage>
</organism>
<keyword evidence="2" id="KW-0560">Oxidoreductase</keyword>
<dbReference type="Pfam" id="PF13561">
    <property type="entry name" value="adh_short_C2"/>
    <property type="match status" value="1"/>
</dbReference>
<dbReference type="SUPFAM" id="SSF51735">
    <property type="entry name" value="NAD(P)-binding Rossmann-fold domains"/>
    <property type="match status" value="1"/>
</dbReference>
<dbReference type="PANTHER" id="PTHR48107:SF7">
    <property type="entry name" value="RE15974P"/>
    <property type="match status" value="1"/>
</dbReference>
<dbReference type="PRINTS" id="PR00080">
    <property type="entry name" value="SDRFAMILY"/>
</dbReference>
<dbReference type="PRINTS" id="PR00081">
    <property type="entry name" value="GDHRDH"/>
</dbReference>
<evidence type="ECO:0000256" key="1">
    <source>
        <dbReference type="ARBA" id="ARBA00006484"/>
    </source>
</evidence>
<dbReference type="PANTHER" id="PTHR48107">
    <property type="entry name" value="NADPH-DEPENDENT ALDEHYDE REDUCTASE-LIKE PROTEIN, CHLOROPLASTIC-RELATED"/>
    <property type="match status" value="1"/>
</dbReference>
<comment type="similarity">
    <text evidence="1">Belongs to the short-chain dehydrogenases/reductases (SDR) family.</text>
</comment>
<evidence type="ECO:0000313" key="4">
    <source>
        <dbReference type="Proteomes" id="UP001271769"/>
    </source>
</evidence>
<dbReference type="EMBL" id="JAXCLX010000001">
    <property type="protein sequence ID" value="MDY0872259.1"/>
    <property type="molecule type" value="Genomic_DNA"/>
</dbReference>
<sequence>MMTRTILITGASRGIGRAVAIQCGKRGWSVGVNYAGNAAAAAETVKAVEAAGGKAVAIQGDVAHERDVIAMFDATTKAFGAITGVVNNAGIVAPASKVADMSVERLTRMFAVNVTGAYLVAREAARRMGTDRGGTGGALVNLSSAAARLGSPNEYVDYAGSKGAIDTMTIGLSKELAPVGIRVNAIRPGLIDTEIHASGGEPDRAFRLAVNVPLARPGTADEVANAVLWLLSGESSYVTGALLDVSGGR</sequence>
<keyword evidence="4" id="KW-1185">Reference proteome</keyword>
<name>A0ABU5DYB3_9PROT</name>
<reference evidence="3 4" key="1">
    <citation type="journal article" date="2013" name="Antonie Van Leeuwenhoek">
        <title>Dongia rigui sp. nov., isolated from freshwater of a large wetland in Korea.</title>
        <authorList>
            <person name="Baik K.S."/>
            <person name="Hwang Y.M."/>
            <person name="Choi J.S."/>
            <person name="Kwon J."/>
            <person name="Seong C.N."/>
        </authorList>
    </citation>
    <scope>NUCLEOTIDE SEQUENCE [LARGE SCALE GENOMIC DNA]</scope>
    <source>
        <strain evidence="3 4">04SU4-P</strain>
    </source>
</reference>
<proteinExistence type="inferred from homology"/>
<protein>
    <submittedName>
        <fullName evidence="3">SDR family oxidoreductase</fullName>
    </submittedName>
</protein>
<evidence type="ECO:0000256" key="2">
    <source>
        <dbReference type="ARBA" id="ARBA00023002"/>
    </source>
</evidence>
<accession>A0ABU5DYB3</accession>
<dbReference type="InterPro" id="IPR020904">
    <property type="entry name" value="Sc_DH/Rdtase_CS"/>
</dbReference>
<gene>
    <name evidence="3" type="ORF">SMD31_10005</name>
</gene>
<dbReference type="Proteomes" id="UP001271769">
    <property type="component" value="Unassembled WGS sequence"/>
</dbReference>
<comment type="caution">
    <text evidence="3">The sequence shown here is derived from an EMBL/GenBank/DDBJ whole genome shotgun (WGS) entry which is preliminary data.</text>
</comment>
<dbReference type="NCBIfam" id="NF005400">
    <property type="entry name" value="PRK06947.1"/>
    <property type="match status" value="1"/>
</dbReference>